<accession>A0A3R7N4N6</accession>
<feature type="region of interest" description="Disordered" evidence="3">
    <location>
        <begin position="1"/>
        <end position="26"/>
    </location>
</feature>
<dbReference type="PROSITE" id="PS50240">
    <property type="entry name" value="TRYPSIN_DOM"/>
    <property type="match status" value="1"/>
</dbReference>
<evidence type="ECO:0000256" key="1">
    <source>
        <dbReference type="ARBA" id="ARBA00023026"/>
    </source>
</evidence>
<dbReference type="Proteomes" id="UP000284657">
    <property type="component" value="Unassembled WGS sequence"/>
</dbReference>
<dbReference type="GO" id="GO:0004252">
    <property type="term" value="F:serine-type endopeptidase activity"/>
    <property type="evidence" value="ECO:0007669"/>
    <property type="project" value="InterPro"/>
</dbReference>
<dbReference type="Gene3D" id="2.40.10.10">
    <property type="entry name" value="Trypsin-like serine proteases"/>
    <property type="match status" value="1"/>
</dbReference>
<keyword evidence="2" id="KW-1015">Disulfide bond</keyword>
<dbReference type="InterPro" id="IPR009003">
    <property type="entry name" value="Peptidase_S1_PA"/>
</dbReference>
<dbReference type="Pfam" id="PF00089">
    <property type="entry name" value="Trypsin"/>
    <property type="match status" value="1"/>
</dbReference>
<dbReference type="PANTHER" id="PTHR24256">
    <property type="entry name" value="TRYPTASE-RELATED"/>
    <property type="match status" value="1"/>
</dbReference>
<dbReference type="InterPro" id="IPR043504">
    <property type="entry name" value="Peptidase_S1_PA_chymotrypsin"/>
</dbReference>
<feature type="compositionally biased region" description="Basic residues" evidence="3">
    <location>
        <begin position="133"/>
        <end position="146"/>
    </location>
</feature>
<feature type="domain" description="Peptidase S1" evidence="4">
    <location>
        <begin position="1"/>
        <end position="186"/>
    </location>
</feature>
<evidence type="ECO:0000256" key="2">
    <source>
        <dbReference type="ARBA" id="ARBA00023157"/>
    </source>
</evidence>
<dbReference type="EMBL" id="MBAD02001153">
    <property type="protein sequence ID" value="RLN57887.1"/>
    <property type="molecule type" value="Genomic_DNA"/>
</dbReference>
<reference evidence="5 6" key="1">
    <citation type="submission" date="2018-07" db="EMBL/GenBank/DDBJ databases">
        <title>Genome sequencing of oomycete isolates from Chile give support for New Zealand origin for Phytophthora kernoviae and make available the first Nothophytophthora sp. genome.</title>
        <authorList>
            <person name="Studholme D.J."/>
            <person name="Sanfuentes E."/>
            <person name="Panda P."/>
            <person name="Hill R."/>
            <person name="Sambles C."/>
            <person name="Grant M."/>
            <person name="Williams N.M."/>
            <person name="Mcdougal R.L."/>
        </authorList>
    </citation>
    <scope>NUCLEOTIDE SEQUENCE [LARGE SCALE GENOMIC DNA]</scope>
    <source>
        <strain evidence="5">Chile7</strain>
    </source>
</reference>
<evidence type="ECO:0000313" key="5">
    <source>
        <dbReference type="EMBL" id="RLN57887.1"/>
    </source>
</evidence>
<sequence length="186" mass="20108">MQSSEPGYDPGHHATNKFTPVKLPAADGSDIKPGGWSTVMGWGEATYPNGTFSYELQGVNVELWDNEEYAPFMAVVDSNACAGGAPGKDSCTGDQGSPLILEKTAGDADADDVLVELMKDLVIKKPILPDEKKKKKKKLASKKQTKRKVDAVKKRAKKKQKGPVVDPSVYVPPASAEDEVFTRVEM</sequence>
<organism evidence="5 6">
    <name type="scientific">Phytophthora kernoviae</name>
    <dbReference type="NCBI Taxonomy" id="325452"/>
    <lineage>
        <taxon>Eukaryota</taxon>
        <taxon>Sar</taxon>
        <taxon>Stramenopiles</taxon>
        <taxon>Oomycota</taxon>
        <taxon>Peronosporomycetes</taxon>
        <taxon>Peronosporales</taxon>
        <taxon>Peronosporaceae</taxon>
        <taxon>Phytophthora</taxon>
    </lineage>
</organism>
<dbReference type="AlphaFoldDB" id="A0A3R7N4N6"/>
<name>A0A3R7N4N6_9STRA</name>
<feature type="region of interest" description="Disordered" evidence="3">
    <location>
        <begin position="131"/>
        <end position="170"/>
    </location>
</feature>
<protein>
    <recommendedName>
        <fullName evidence="4">Peptidase S1 domain-containing protein</fullName>
    </recommendedName>
</protein>
<dbReference type="GO" id="GO:0006508">
    <property type="term" value="P:proteolysis"/>
    <property type="evidence" value="ECO:0007669"/>
    <property type="project" value="InterPro"/>
</dbReference>
<comment type="caution">
    <text evidence="5">The sequence shown here is derived from an EMBL/GenBank/DDBJ whole genome shotgun (WGS) entry which is preliminary data.</text>
</comment>
<proteinExistence type="predicted"/>
<evidence type="ECO:0000313" key="6">
    <source>
        <dbReference type="Proteomes" id="UP000284657"/>
    </source>
</evidence>
<evidence type="ECO:0000256" key="3">
    <source>
        <dbReference type="SAM" id="MobiDB-lite"/>
    </source>
</evidence>
<dbReference type="InterPro" id="IPR001254">
    <property type="entry name" value="Trypsin_dom"/>
</dbReference>
<gene>
    <name evidence="5" type="ORF">BBJ29_009486</name>
</gene>
<dbReference type="InterPro" id="IPR051487">
    <property type="entry name" value="Ser/Thr_Proteases_Immune/Dev"/>
</dbReference>
<evidence type="ECO:0000259" key="4">
    <source>
        <dbReference type="PROSITE" id="PS50240"/>
    </source>
</evidence>
<keyword evidence="1" id="KW-0843">Virulence</keyword>
<dbReference type="SUPFAM" id="SSF50494">
    <property type="entry name" value="Trypsin-like serine proteases"/>
    <property type="match status" value="1"/>
</dbReference>